<evidence type="ECO:0000313" key="3">
    <source>
        <dbReference type="WBParaSite" id="L893_g15846.t1"/>
    </source>
</evidence>
<keyword evidence="1" id="KW-0812">Transmembrane</keyword>
<keyword evidence="2" id="KW-1185">Reference proteome</keyword>
<dbReference type="Proteomes" id="UP000095287">
    <property type="component" value="Unplaced"/>
</dbReference>
<dbReference type="AlphaFoldDB" id="A0A1I7YFS3"/>
<keyword evidence="1" id="KW-1133">Transmembrane helix</keyword>
<name>A0A1I7YFS3_9BILA</name>
<feature type="transmembrane region" description="Helical" evidence="1">
    <location>
        <begin position="20"/>
        <end position="43"/>
    </location>
</feature>
<evidence type="ECO:0000256" key="1">
    <source>
        <dbReference type="SAM" id="Phobius"/>
    </source>
</evidence>
<dbReference type="WBParaSite" id="L893_g15846.t1">
    <property type="protein sequence ID" value="L893_g15846.t1"/>
    <property type="gene ID" value="L893_g15846"/>
</dbReference>
<accession>A0A1I7YFS3</accession>
<sequence>MLETMHHLLPTTVESSATLLLGWTLLVLFASFLPLPGLGLLSLKQSWTELTSARDSRLSFLDVFRVVAILWVMVNHTGSEGRVDILEQRPSAEAFKISVSLCQQKHPSPLVAVNSSSCDWDQQMFPGSCPVIRLAVPNAFALTILPIDLTVVPDNDRLF</sequence>
<reference evidence="3" key="1">
    <citation type="submission" date="2016-11" db="UniProtKB">
        <authorList>
            <consortium name="WormBaseParasite"/>
        </authorList>
    </citation>
    <scope>IDENTIFICATION</scope>
</reference>
<protein>
    <submittedName>
        <fullName evidence="3">Acyl_transf_3 domain-containing protein</fullName>
    </submittedName>
</protein>
<keyword evidence="1" id="KW-0472">Membrane</keyword>
<proteinExistence type="predicted"/>
<organism evidence="2 3">
    <name type="scientific">Steinernema glaseri</name>
    <dbReference type="NCBI Taxonomy" id="37863"/>
    <lineage>
        <taxon>Eukaryota</taxon>
        <taxon>Metazoa</taxon>
        <taxon>Ecdysozoa</taxon>
        <taxon>Nematoda</taxon>
        <taxon>Chromadorea</taxon>
        <taxon>Rhabditida</taxon>
        <taxon>Tylenchina</taxon>
        <taxon>Panagrolaimomorpha</taxon>
        <taxon>Strongyloidoidea</taxon>
        <taxon>Steinernematidae</taxon>
        <taxon>Steinernema</taxon>
    </lineage>
</organism>
<evidence type="ECO:0000313" key="2">
    <source>
        <dbReference type="Proteomes" id="UP000095287"/>
    </source>
</evidence>